<accession>A0A5J9T8M6</accession>
<feature type="chain" id="PRO_5023812688" evidence="1">
    <location>
        <begin position="35"/>
        <end position="454"/>
    </location>
</feature>
<reference evidence="2 3" key="1">
    <citation type="journal article" date="2019" name="Sci. Rep.">
        <title>A high-quality genome of Eragrostis curvula grass provides insights into Poaceae evolution and supports new strategies to enhance forage quality.</title>
        <authorList>
            <person name="Carballo J."/>
            <person name="Santos B.A.C.M."/>
            <person name="Zappacosta D."/>
            <person name="Garbus I."/>
            <person name="Selva J.P."/>
            <person name="Gallo C.A."/>
            <person name="Diaz A."/>
            <person name="Albertini E."/>
            <person name="Caccamo M."/>
            <person name="Echenique V."/>
        </authorList>
    </citation>
    <scope>NUCLEOTIDE SEQUENCE [LARGE SCALE GENOMIC DNA]</scope>
    <source>
        <strain evidence="3">cv. Victoria</strain>
        <tissue evidence="2">Leaf</tissue>
    </source>
</reference>
<protein>
    <submittedName>
        <fullName evidence="2">Uncharacterized protein</fullName>
    </submittedName>
</protein>
<keyword evidence="1" id="KW-0732">Signal</keyword>
<dbReference type="EMBL" id="RWGY01000045">
    <property type="protein sequence ID" value="TVU06921.1"/>
    <property type="molecule type" value="Genomic_DNA"/>
</dbReference>
<feature type="non-terminal residue" evidence="2">
    <location>
        <position position="1"/>
    </location>
</feature>
<comment type="caution">
    <text evidence="2">The sequence shown here is derived from an EMBL/GenBank/DDBJ whole genome shotgun (WGS) entry which is preliminary data.</text>
</comment>
<evidence type="ECO:0000313" key="3">
    <source>
        <dbReference type="Proteomes" id="UP000324897"/>
    </source>
</evidence>
<keyword evidence="3" id="KW-1185">Reference proteome</keyword>
<evidence type="ECO:0000313" key="2">
    <source>
        <dbReference type="EMBL" id="TVU06921.1"/>
    </source>
</evidence>
<dbReference type="Proteomes" id="UP000324897">
    <property type="component" value="Unassembled WGS sequence"/>
</dbReference>
<sequence>MAWLSWFMSFGHPVSKVSAPFLLLKGSVLSGSHAKEIKQPGSDQDELGGGGTLKCFDAIAKRFHNIGDMLPYESTGSQENTMNLSLALLFAAATAITVAVANSYFTSKYRWKNDQDKLASICKANRNFRDRVTLWTGGFATFRRVTIRAVASWIMQKDEGPCYNHLHHKDIVPLVGEFRFFTPLSSRTFNKVMSSARHDKIQAMAFQVLHKLSLPGVVPSLCTILLLICSPLCCSLVKSDTISSATYDTMDNSFVSGPLGPYLEKISIGLNLTESAALHIPHFRPLNFPMLLFHFSFTMAFNVRVYRASNLTKAISSVVLAIHTPIDQSPLYSLYAMPPSRQYGTFNPRLYPPTASNVSTQINIPDDHTIIFGVQIDMGPLHNFSIVENRYKVRIHYDDITSLISIYVEGDGIPESVSEATTIHTGTRRGVVNTLTGEEMGGRGAHIGRGACNG</sequence>
<organism evidence="2 3">
    <name type="scientific">Eragrostis curvula</name>
    <name type="common">weeping love grass</name>
    <dbReference type="NCBI Taxonomy" id="38414"/>
    <lineage>
        <taxon>Eukaryota</taxon>
        <taxon>Viridiplantae</taxon>
        <taxon>Streptophyta</taxon>
        <taxon>Embryophyta</taxon>
        <taxon>Tracheophyta</taxon>
        <taxon>Spermatophyta</taxon>
        <taxon>Magnoliopsida</taxon>
        <taxon>Liliopsida</taxon>
        <taxon>Poales</taxon>
        <taxon>Poaceae</taxon>
        <taxon>PACMAD clade</taxon>
        <taxon>Chloridoideae</taxon>
        <taxon>Eragrostideae</taxon>
        <taxon>Eragrostidinae</taxon>
        <taxon>Eragrostis</taxon>
    </lineage>
</organism>
<gene>
    <name evidence="2" type="ORF">EJB05_46957</name>
</gene>
<dbReference type="Gramene" id="TVU06921">
    <property type="protein sequence ID" value="TVU06921"/>
    <property type="gene ID" value="EJB05_46957"/>
</dbReference>
<evidence type="ECO:0000256" key="1">
    <source>
        <dbReference type="SAM" id="SignalP"/>
    </source>
</evidence>
<dbReference type="AlphaFoldDB" id="A0A5J9T8M6"/>
<name>A0A5J9T8M6_9POAL</name>
<feature type="signal peptide" evidence="1">
    <location>
        <begin position="1"/>
        <end position="34"/>
    </location>
</feature>
<proteinExistence type="predicted"/>